<proteinExistence type="predicted"/>
<keyword evidence="3" id="KW-0804">Transcription</keyword>
<reference evidence="6 7" key="1">
    <citation type="submission" date="2024-05" db="EMBL/GenBank/DDBJ databases">
        <title>A draft genome resource for the thread blight pathogen Marasmius tenuissimus strain MS-2.</title>
        <authorList>
            <person name="Yulfo-Soto G.E."/>
            <person name="Baruah I.K."/>
            <person name="Amoako-Attah I."/>
            <person name="Bukari Y."/>
            <person name="Meinhardt L.W."/>
            <person name="Bailey B.A."/>
            <person name="Cohen S.P."/>
        </authorList>
    </citation>
    <scope>NUCLEOTIDE SEQUENCE [LARGE SCALE GENOMIC DNA]</scope>
    <source>
        <strain evidence="6 7">MS-2</strain>
    </source>
</reference>
<feature type="domain" description="BZIP" evidence="5">
    <location>
        <begin position="501"/>
        <end position="515"/>
    </location>
</feature>
<dbReference type="InterPro" id="IPR050946">
    <property type="entry name" value="AP-1_TF_bZIP"/>
</dbReference>
<dbReference type="InterPro" id="IPR004827">
    <property type="entry name" value="bZIP"/>
</dbReference>
<sequence>MNASESPSLSPLSPLSPLSSCSSNSPRLTSSFNNDRQRTPPRPHTLLPSEASPSTTLGSAIFNQQFNHHNISYSQDVRPRVNSSALPQSSKALRHGPPSHNPLDLSSSSRPNNVSLTTQSNPVALQQLANHYGIPSVLPKPPLSKPATISQQPQQSRSTPPLPDFQSQLSNYLSMLAHKPEPNQTSSNIDNTMINNTVEEGQHKDVPAMDKDALQSVVETLMGEFALRQTSDLVLTVALFDDAASPEFRNLPSMDSPAVTSPNSFLTSPFDTPLQQFDTSPLIDFADTYNGTSPLLDTPLFDDFNTSPIDDSPFLDVLNTPVMDAVDGVGMYANGSPLFDDGGVGMYQELEQQVKSNAAQAPWDQLLKISPQTSNLDPSLVYPSPSLQSEQSFSAPSPPKAATPAPASSAPKRKQPTATGTRRNITPESLVPYDAPTQSRRYAMPSATSKKEVPATFARKKRKMMGGAVNVGGSCDDELDDDADLPPLHPDATEKEQIEYKRRQNTLAARKSRKRKLEYQQGLETENDALKREVEAWKCRCELLSGMLKGAGINVDVQDLVDPK</sequence>
<feature type="region of interest" description="Disordered" evidence="4">
    <location>
        <begin position="135"/>
        <end position="166"/>
    </location>
</feature>
<accession>A0ABR2ZGE7</accession>
<dbReference type="Gene3D" id="3.30.160.60">
    <property type="entry name" value="Classic Zinc Finger"/>
    <property type="match status" value="1"/>
</dbReference>
<feature type="compositionally biased region" description="Low complexity" evidence="4">
    <location>
        <begin position="1"/>
        <end position="31"/>
    </location>
</feature>
<dbReference type="Proteomes" id="UP001437256">
    <property type="component" value="Unassembled WGS sequence"/>
</dbReference>
<evidence type="ECO:0000256" key="1">
    <source>
        <dbReference type="ARBA" id="ARBA00023015"/>
    </source>
</evidence>
<feature type="compositionally biased region" description="Polar residues" evidence="4">
    <location>
        <begin position="104"/>
        <end position="117"/>
    </location>
</feature>
<keyword evidence="7" id="KW-1185">Reference proteome</keyword>
<dbReference type="PANTHER" id="PTHR11462">
    <property type="entry name" value="JUN TRANSCRIPTION FACTOR-RELATED"/>
    <property type="match status" value="1"/>
</dbReference>
<feature type="compositionally biased region" description="Polar residues" evidence="4">
    <location>
        <begin position="76"/>
        <end position="91"/>
    </location>
</feature>
<keyword evidence="1" id="KW-0805">Transcription regulation</keyword>
<gene>
    <name evidence="6" type="ORF">AAF712_012533</name>
</gene>
<feature type="region of interest" description="Disordered" evidence="4">
    <location>
        <begin position="1"/>
        <end position="56"/>
    </location>
</feature>
<feature type="compositionally biased region" description="Low complexity" evidence="4">
    <location>
        <begin position="150"/>
        <end position="159"/>
    </location>
</feature>
<dbReference type="PROSITE" id="PS00036">
    <property type="entry name" value="BZIP_BASIC"/>
    <property type="match status" value="1"/>
</dbReference>
<keyword evidence="2" id="KW-0238">DNA-binding</keyword>
<evidence type="ECO:0000313" key="7">
    <source>
        <dbReference type="Proteomes" id="UP001437256"/>
    </source>
</evidence>
<dbReference type="SUPFAM" id="SSF57959">
    <property type="entry name" value="Leucine zipper domain"/>
    <property type="match status" value="1"/>
</dbReference>
<evidence type="ECO:0000256" key="4">
    <source>
        <dbReference type="SAM" id="MobiDB-lite"/>
    </source>
</evidence>
<evidence type="ECO:0000256" key="2">
    <source>
        <dbReference type="ARBA" id="ARBA00023125"/>
    </source>
</evidence>
<evidence type="ECO:0000259" key="5">
    <source>
        <dbReference type="PROSITE" id="PS00036"/>
    </source>
</evidence>
<dbReference type="EMBL" id="JBBXMP010000166">
    <property type="protein sequence ID" value="KAL0060656.1"/>
    <property type="molecule type" value="Genomic_DNA"/>
</dbReference>
<evidence type="ECO:0000313" key="6">
    <source>
        <dbReference type="EMBL" id="KAL0060656.1"/>
    </source>
</evidence>
<comment type="caution">
    <text evidence="6">The sequence shown here is derived from an EMBL/GenBank/DDBJ whole genome shotgun (WGS) entry which is preliminary data.</text>
</comment>
<dbReference type="PANTHER" id="PTHR11462:SF35">
    <property type="entry name" value="TRANSCRIPTION FACTOR JRA"/>
    <property type="match status" value="1"/>
</dbReference>
<feature type="region of interest" description="Disordered" evidence="4">
    <location>
        <begin position="378"/>
        <end position="433"/>
    </location>
</feature>
<evidence type="ECO:0000256" key="3">
    <source>
        <dbReference type="ARBA" id="ARBA00023163"/>
    </source>
</evidence>
<feature type="region of interest" description="Disordered" evidence="4">
    <location>
        <begin position="76"/>
        <end position="117"/>
    </location>
</feature>
<feature type="compositionally biased region" description="Polar residues" evidence="4">
    <location>
        <begin position="416"/>
        <end position="427"/>
    </location>
</feature>
<name>A0ABR2ZGE7_9AGAR</name>
<dbReference type="InterPro" id="IPR046347">
    <property type="entry name" value="bZIP_sf"/>
</dbReference>
<dbReference type="CDD" id="cd12193">
    <property type="entry name" value="bZIP_GCN4"/>
    <property type="match status" value="1"/>
</dbReference>
<dbReference type="Pfam" id="PF07716">
    <property type="entry name" value="bZIP_2"/>
    <property type="match status" value="1"/>
</dbReference>
<protein>
    <recommendedName>
        <fullName evidence="5">BZIP domain-containing protein</fullName>
    </recommendedName>
</protein>
<organism evidence="6 7">
    <name type="scientific">Marasmius tenuissimus</name>
    <dbReference type="NCBI Taxonomy" id="585030"/>
    <lineage>
        <taxon>Eukaryota</taxon>
        <taxon>Fungi</taxon>
        <taxon>Dikarya</taxon>
        <taxon>Basidiomycota</taxon>
        <taxon>Agaricomycotina</taxon>
        <taxon>Agaricomycetes</taxon>
        <taxon>Agaricomycetidae</taxon>
        <taxon>Agaricales</taxon>
        <taxon>Marasmiineae</taxon>
        <taxon>Marasmiaceae</taxon>
        <taxon>Marasmius</taxon>
    </lineage>
</organism>